<feature type="signal peptide" evidence="7">
    <location>
        <begin position="1"/>
        <end position="27"/>
    </location>
</feature>
<evidence type="ECO:0000256" key="5">
    <source>
        <dbReference type="ARBA" id="ARBA00023049"/>
    </source>
</evidence>
<feature type="domain" description="Peptidase M48" evidence="8">
    <location>
        <begin position="82"/>
        <end position="257"/>
    </location>
</feature>
<keyword evidence="2" id="KW-0479">Metal-binding</keyword>
<evidence type="ECO:0000256" key="6">
    <source>
        <dbReference type="RuleBase" id="RU003983"/>
    </source>
</evidence>
<keyword evidence="1 6" id="KW-0645">Protease</keyword>
<keyword evidence="3 6" id="KW-0378">Hydrolase</keyword>
<dbReference type="RefSeq" id="WP_344807111.1">
    <property type="nucleotide sequence ID" value="NZ_BAABBO010000011.1"/>
</dbReference>
<organism evidence="9 10">
    <name type="scientific">Allohahella marinimesophila</name>
    <dbReference type="NCBI Taxonomy" id="1054972"/>
    <lineage>
        <taxon>Bacteria</taxon>
        <taxon>Pseudomonadati</taxon>
        <taxon>Pseudomonadota</taxon>
        <taxon>Gammaproteobacteria</taxon>
        <taxon>Oceanospirillales</taxon>
        <taxon>Hahellaceae</taxon>
        <taxon>Allohahella</taxon>
    </lineage>
</organism>
<dbReference type="PROSITE" id="PS51257">
    <property type="entry name" value="PROKAR_LIPOPROTEIN"/>
    <property type="match status" value="1"/>
</dbReference>
<dbReference type="Gene3D" id="3.30.2010.10">
    <property type="entry name" value="Metalloproteases ('zincins'), catalytic domain"/>
    <property type="match status" value="1"/>
</dbReference>
<dbReference type="PANTHER" id="PTHR22726:SF8">
    <property type="entry name" value="METALLOPROTEASE YCAL"/>
    <property type="match status" value="1"/>
</dbReference>
<reference evidence="10" key="1">
    <citation type="journal article" date="2019" name="Int. J. Syst. Evol. Microbiol.">
        <title>The Global Catalogue of Microorganisms (GCM) 10K type strain sequencing project: providing services to taxonomists for standard genome sequencing and annotation.</title>
        <authorList>
            <consortium name="The Broad Institute Genomics Platform"/>
            <consortium name="The Broad Institute Genome Sequencing Center for Infectious Disease"/>
            <person name="Wu L."/>
            <person name="Ma J."/>
        </authorList>
    </citation>
    <scope>NUCLEOTIDE SEQUENCE [LARGE SCALE GENOMIC DNA]</scope>
    <source>
        <strain evidence="10">JCM 17555</strain>
    </source>
</reference>
<evidence type="ECO:0000313" key="9">
    <source>
        <dbReference type="EMBL" id="GAA3967377.1"/>
    </source>
</evidence>
<evidence type="ECO:0000256" key="2">
    <source>
        <dbReference type="ARBA" id="ARBA00022723"/>
    </source>
</evidence>
<keyword evidence="7" id="KW-0732">Signal</keyword>
<keyword evidence="10" id="KW-1185">Reference proteome</keyword>
<comment type="cofactor">
    <cofactor evidence="6">
        <name>Zn(2+)</name>
        <dbReference type="ChEBI" id="CHEBI:29105"/>
    </cofactor>
    <text evidence="6">Binds 1 zinc ion per subunit.</text>
</comment>
<sequence>MRRITLLSRPPLRAPLIALPLVLTLTACTGSQFRPEQAAQAGAAAVQAATLSSEVVINAASEAAQQMGKQNKVAPESSTYAQRLRKLIPMTGANTDKYNFKVYLSDEVNAFAMADGTVRVYSKLMDLMSDDQVLAVLQHEIGHVELRHSYKQMREQLYTNAAFSAVAAAGGTIGQLSQSELGQLAAGYANARYSQSDELESDTFAVKALHRTGQPPQSMKAAIQTLQSVGGEGPQGLAAFLSSHPTSDRRIENIDETIKSLK</sequence>
<name>A0ABP7PL52_9GAMM</name>
<dbReference type="PANTHER" id="PTHR22726">
    <property type="entry name" value="METALLOENDOPEPTIDASE OMA1"/>
    <property type="match status" value="1"/>
</dbReference>
<dbReference type="EMBL" id="BAABBO010000011">
    <property type="protein sequence ID" value="GAA3967377.1"/>
    <property type="molecule type" value="Genomic_DNA"/>
</dbReference>
<keyword evidence="4 6" id="KW-0862">Zinc</keyword>
<evidence type="ECO:0000313" key="10">
    <source>
        <dbReference type="Proteomes" id="UP001501337"/>
    </source>
</evidence>
<proteinExistence type="inferred from homology"/>
<comment type="caution">
    <text evidence="9">The sequence shown here is derived from an EMBL/GenBank/DDBJ whole genome shotgun (WGS) entry which is preliminary data.</text>
</comment>
<evidence type="ECO:0000256" key="1">
    <source>
        <dbReference type="ARBA" id="ARBA00022670"/>
    </source>
</evidence>
<evidence type="ECO:0000259" key="8">
    <source>
        <dbReference type="Pfam" id="PF01435"/>
    </source>
</evidence>
<dbReference type="InterPro" id="IPR051156">
    <property type="entry name" value="Mito/Outer_Membr_Metalloprot"/>
</dbReference>
<protein>
    <submittedName>
        <fullName evidence="9">M48 family metallopeptidase</fullName>
    </submittedName>
</protein>
<keyword evidence="5 6" id="KW-0482">Metalloprotease</keyword>
<comment type="similarity">
    <text evidence="6">Belongs to the peptidase M48 family.</text>
</comment>
<accession>A0ABP7PL52</accession>
<feature type="chain" id="PRO_5047397947" evidence="7">
    <location>
        <begin position="28"/>
        <end position="262"/>
    </location>
</feature>
<evidence type="ECO:0000256" key="3">
    <source>
        <dbReference type="ARBA" id="ARBA00022801"/>
    </source>
</evidence>
<dbReference type="InterPro" id="IPR001915">
    <property type="entry name" value="Peptidase_M48"/>
</dbReference>
<dbReference type="Proteomes" id="UP001501337">
    <property type="component" value="Unassembled WGS sequence"/>
</dbReference>
<evidence type="ECO:0000256" key="4">
    <source>
        <dbReference type="ARBA" id="ARBA00022833"/>
    </source>
</evidence>
<dbReference type="Pfam" id="PF01435">
    <property type="entry name" value="Peptidase_M48"/>
    <property type="match status" value="1"/>
</dbReference>
<evidence type="ECO:0000256" key="7">
    <source>
        <dbReference type="SAM" id="SignalP"/>
    </source>
</evidence>
<gene>
    <name evidence="9" type="ORF">GCM10022278_26440</name>
</gene>